<feature type="region of interest" description="Disordered" evidence="1">
    <location>
        <begin position="158"/>
        <end position="178"/>
    </location>
</feature>
<keyword evidence="4" id="KW-1185">Reference proteome</keyword>
<dbReference type="Proteomes" id="UP000001744">
    <property type="component" value="Unassembled WGS sequence"/>
</dbReference>
<dbReference type="PANTHER" id="PTHR21575:SF13">
    <property type="entry name" value="UBP5-INTERACTING PROTEIN FTP105"/>
    <property type="match status" value="1"/>
</dbReference>
<dbReference type="EMBL" id="KE651167">
    <property type="protein sequence ID" value="EEB08144.2"/>
    <property type="molecule type" value="Genomic_DNA"/>
</dbReference>
<feature type="compositionally biased region" description="Polar residues" evidence="1">
    <location>
        <begin position="165"/>
        <end position="178"/>
    </location>
</feature>
<dbReference type="VEuPathDB" id="FungiDB:SJAG_03278"/>
<evidence type="ECO:0000256" key="1">
    <source>
        <dbReference type="SAM" id="MobiDB-lite"/>
    </source>
</evidence>
<dbReference type="GeneID" id="7052447"/>
<proteinExistence type="predicted"/>
<feature type="compositionally biased region" description="Low complexity" evidence="1">
    <location>
        <begin position="660"/>
        <end position="671"/>
    </location>
</feature>
<gene>
    <name evidence="3" type="primary">hid1</name>
    <name evidence="3" type="synonym">ftp105</name>
    <name evidence="2" type="ORF">SJAG_03278</name>
</gene>
<dbReference type="AlphaFoldDB" id="B6K3T7"/>
<dbReference type="InterPro" id="IPR026705">
    <property type="entry name" value="Hid-1/Ecm30"/>
</dbReference>
<dbReference type="GO" id="GO:0005797">
    <property type="term" value="C:Golgi medial cisterna"/>
    <property type="evidence" value="ECO:0000318"/>
    <property type="project" value="GO_Central"/>
</dbReference>
<dbReference type="GO" id="GO:0016020">
    <property type="term" value="C:membrane"/>
    <property type="evidence" value="ECO:0000318"/>
    <property type="project" value="GO_Central"/>
</dbReference>
<dbReference type="OMA" id="LFIVHYL"/>
<dbReference type="RefSeq" id="XP_002174437.2">
    <property type="nucleotide sequence ID" value="XM_002174401.2"/>
</dbReference>
<dbReference type="HOGENOM" id="CLU_007392_0_0_1"/>
<dbReference type="GO" id="GO:0000138">
    <property type="term" value="C:Golgi trans cisterna"/>
    <property type="evidence" value="ECO:0000318"/>
    <property type="project" value="GO_Central"/>
</dbReference>
<dbReference type="PANTHER" id="PTHR21575">
    <property type="entry name" value="PROTEIN HID1"/>
    <property type="match status" value="1"/>
</dbReference>
<dbReference type="OrthoDB" id="432953at2759"/>
<dbReference type="STRING" id="402676.B6K3T7"/>
<dbReference type="eggNOG" id="KOG2226">
    <property type="taxonomic scope" value="Eukaryota"/>
</dbReference>
<evidence type="ECO:0000313" key="2">
    <source>
        <dbReference type="EMBL" id="EEB08144.2"/>
    </source>
</evidence>
<evidence type="ECO:0000313" key="4">
    <source>
        <dbReference type="Proteomes" id="UP000001744"/>
    </source>
</evidence>
<reference evidence="2 4" key="1">
    <citation type="journal article" date="2011" name="Science">
        <title>Comparative functional genomics of the fission yeasts.</title>
        <authorList>
            <person name="Rhind N."/>
            <person name="Chen Z."/>
            <person name="Yassour M."/>
            <person name="Thompson D.A."/>
            <person name="Haas B.J."/>
            <person name="Habib N."/>
            <person name="Wapinski I."/>
            <person name="Roy S."/>
            <person name="Lin M.F."/>
            <person name="Heiman D.I."/>
            <person name="Young S.K."/>
            <person name="Furuya K."/>
            <person name="Guo Y."/>
            <person name="Pidoux A."/>
            <person name="Chen H.M."/>
            <person name="Robbertse B."/>
            <person name="Goldberg J.M."/>
            <person name="Aoki K."/>
            <person name="Bayne E.H."/>
            <person name="Berlin A.M."/>
            <person name="Desjardins C.A."/>
            <person name="Dobbs E."/>
            <person name="Dukaj L."/>
            <person name="Fan L."/>
            <person name="FitzGerald M.G."/>
            <person name="French C."/>
            <person name="Gujja S."/>
            <person name="Hansen K."/>
            <person name="Keifenheim D."/>
            <person name="Levin J.Z."/>
            <person name="Mosher R.A."/>
            <person name="Mueller C.A."/>
            <person name="Pfiffner J."/>
            <person name="Priest M."/>
            <person name="Russ C."/>
            <person name="Smialowska A."/>
            <person name="Swoboda P."/>
            <person name="Sykes S.M."/>
            <person name="Vaughn M."/>
            <person name="Vengrova S."/>
            <person name="Yoder R."/>
            <person name="Zeng Q."/>
            <person name="Allshire R."/>
            <person name="Baulcombe D."/>
            <person name="Birren B.W."/>
            <person name="Brown W."/>
            <person name="Ekwall K."/>
            <person name="Kellis M."/>
            <person name="Leatherwood J."/>
            <person name="Levin H."/>
            <person name="Margalit H."/>
            <person name="Martienssen R."/>
            <person name="Nieduszynski C.A."/>
            <person name="Spatafora J.W."/>
            <person name="Friedman N."/>
            <person name="Dalgaard J.Z."/>
            <person name="Baumann P."/>
            <person name="Niki H."/>
            <person name="Regev A."/>
            <person name="Nusbaum C."/>
        </authorList>
    </citation>
    <scope>NUCLEOTIDE SEQUENCE [LARGE SCALE GENOMIC DNA]</scope>
    <source>
        <strain evidence="4">yFS275 / FY16936</strain>
    </source>
</reference>
<dbReference type="JaponicusDB" id="SJAG_03278">
    <property type="gene designation" value="hid1"/>
</dbReference>
<protein>
    <submittedName>
        <fullName evidence="2">Dymeclin 3</fullName>
    </submittedName>
</protein>
<feature type="region of interest" description="Disordered" evidence="1">
    <location>
        <begin position="628"/>
        <end position="671"/>
    </location>
</feature>
<organism evidence="2 4">
    <name type="scientific">Schizosaccharomyces japonicus (strain yFS275 / FY16936)</name>
    <name type="common">Fission yeast</name>
    <dbReference type="NCBI Taxonomy" id="402676"/>
    <lineage>
        <taxon>Eukaryota</taxon>
        <taxon>Fungi</taxon>
        <taxon>Dikarya</taxon>
        <taxon>Ascomycota</taxon>
        <taxon>Taphrinomycotina</taxon>
        <taxon>Schizosaccharomycetes</taxon>
        <taxon>Schizosaccharomycetales</taxon>
        <taxon>Schizosaccharomycetaceae</taxon>
        <taxon>Schizosaccharomyces</taxon>
    </lineage>
</organism>
<dbReference type="Pfam" id="PF12722">
    <property type="entry name" value="Hid1"/>
    <property type="match status" value="1"/>
</dbReference>
<accession>B6K3T7</accession>
<evidence type="ECO:0000313" key="3">
    <source>
        <dbReference type="JaponicusDB" id="SJAG_03278"/>
    </source>
</evidence>
<name>B6K3T7_SCHJY</name>
<sequence>MGAQESKLALQRGIERLGALQDIPLEDDIWFNLWSVPDSAEEVFRILTPELIRKLRDQSLENLEKLLLVVTSRLFAIRNDPRFPDNEHAPASELLNCIRILNRILPFVYEVPEMEQWYLRFWWTMRKKYSVDTEPGEVDLSVMSTEQLSLQQNLQSATGEGDVGMSSTMPSDNSSQKSSYSVEKPLMEELLSSLFQLLFCAGFTLPSSCAEKFTYRVWEEGVGVTEVTERVPKEFLNNRIEVLRLLMVILAYEAQAGNQRAYALTYTVAVVSKQLILVFLCSLITVGLRYTPTGWKASYNGILIPSDPNVVLSTLSKQLLLILLDFQPSPEDISFFSERPDTTTKLYVNQYQLYFSKLHRKSDFNFILTELRRLFTFPSRFAPSLLLPINKFASCFPETIFFFWQAVNINKRLCAYLMASPYSLDIFTFVQYYALRFRNDPSNAGLVRVCAFIVHNMSCEKRLCVKLNTPFPNGQMLLSSLRLNVSQSITHAEFLILSIYHLIAIKGSPFHNIVPLLLLTFCNIAPYVENLNFNTCVKIMHLVSTFSSPKFLLRHPSNHLFLEYLLNAISSIVENHPKTNPHLLYSILRLQDRFFAIKNLENTHFQNNNLEKGVNVLDSPEDTYFPSIEKSKPDSVTVDVSPSFHNDSDGSDVADADLAPSPLTSSPSSSANFPSIYSQKDAFLINPRVVSLRAYRKTPELLSAAEASDRASKNPYENDAQVLVNGTFKPSQTWLNDWFPNLQLDTILSIIHQFSKIVFDLLQDGNHEVDDIIQFLAQSDSLGEHPHVPDPNYFKWNEHLTHWFQGLVGLYIFLSDDRAGLGSPSLWRDSQIPKEIAVSANGFLSQKGNRERLEDATKSVLAKLDQFHIRLPTNGIFRPE</sequence>